<dbReference type="Gramene" id="TraesCAD_scaffold_025984_01G000200.1">
    <property type="protein sequence ID" value="TraesCAD_scaffold_025984_01G000200.1"/>
    <property type="gene ID" value="TraesCAD_scaffold_025984_01G000200"/>
</dbReference>
<evidence type="ECO:0000259" key="1">
    <source>
        <dbReference type="SMART" id="SM00256"/>
    </source>
</evidence>
<dbReference type="Gramene" id="TraesJAG5B03G03001780.1">
    <property type="protein sequence ID" value="TraesJAG5B03G03001780.1.CDS1"/>
    <property type="gene ID" value="TraesJAG5B03G03001780"/>
</dbReference>
<organism evidence="2">
    <name type="scientific">Triticum aestivum</name>
    <name type="common">Wheat</name>
    <dbReference type="NCBI Taxonomy" id="4565"/>
    <lineage>
        <taxon>Eukaryota</taxon>
        <taxon>Viridiplantae</taxon>
        <taxon>Streptophyta</taxon>
        <taxon>Embryophyta</taxon>
        <taxon>Tracheophyta</taxon>
        <taxon>Spermatophyta</taxon>
        <taxon>Magnoliopsida</taxon>
        <taxon>Liliopsida</taxon>
        <taxon>Poales</taxon>
        <taxon>Poaceae</taxon>
        <taxon>BOP clade</taxon>
        <taxon>Pooideae</taxon>
        <taxon>Triticodae</taxon>
        <taxon>Triticeae</taxon>
        <taxon>Triticinae</taxon>
        <taxon>Triticum</taxon>
    </lineage>
</organism>
<dbReference type="AlphaFoldDB" id="A0A3B6LXD1"/>
<proteinExistence type="predicted"/>
<dbReference type="Gramene" id="TraesMAC5B03G03002180.1">
    <property type="protein sequence ID" value="TraesMAC5B03G03002180.1.CDS1"/>
    <property type="gene ID" value="TraesMAC5B03G03002180"/>
</dbReference>
<dbReference type="Gramene" id="TraesCS5B02G510400.1">
    <property type="protein sequence ID" value="TraesCS5B02G510400.1.cds1"/>
    <property type="gene ID" value="TraesCS5B02G510400"/>
</dbReference>
<reference evidence="2" key="1">
    <citation type="submission" date="2018-08" db="EMBL/GenBank/DDBJ databases">
        <authorList>
            <person name="Rossello M."/>
        </authorList>
    </citation>
    <scope>NUCLEOTIDE SEQUENCE [LARGE SCALE GENOMIC DNA]</scope>
    <source>
        <strain evidence="2">cv. Chinese Spring</strain>
    </source>
</reference>
<dbReference type="SMART" id="SM00256">
    <property type="entry name" value="FBOX"/>
    <property type="match status" value="1"/>
</dbReference>
<dbReference type="Gramene" id="TraesLDM5B03G03007530.1">
    <property type="protein sequence ID" value="TraesLDM5B03G03007530.1.CDS1"/>
    <property type="gene ID" value="TraesLDM5B03G03007530"/>
</dbReference>
<evidence type="ECO:0000313" key="2">
    <source>
        <dbReference type="EnsemblPlants" id="TraesCS5B02G510400.1.cds1"/>
    </source>
</evidence>
<dbReference type="Gramene" id="TraesLAC5B03G02959150.1">
    <property type="protein sequence ID" value="TraesLAC5B03G02959150.1.CDS1"/>
    <property type="gene ID" value="TraesLAC5B03G02959150"/>
</dbReference>
<evidence type="ECO:0000313" key="3">
    <source>
        <dbReference type="Proteomes" id="UP000019116"/>
    </source>
</evidence>
<protein>
    <recommendedName>
        <fullName evidence="1">F-box domain-containing protein</fullName>
    </recommendedName>
</protein>
<dbReference type="Gramene" id="TraesNOR5B03G03032850.1">
    <property type="protein sequence ID" value="TraesNOR5B03G03032850.1.CDS1"/>
    <property type="gene ID" value="TraesNOR5B03G03032850"/>
</dbReference>
<dbReference type="InterPro" id="IPR036047">
    <property type="entry name" value="F-box-like_dom_sf"/>
</dbReference>
<dbReference type="Gramene" id="TraesARI7B03G04324210.1">
    <property type="protein sequence ID" value="TraesARI7B03G04324210.1.CDS1"/>
    <property type="gene ID" value="TraesARI7B03G04324210"/>
</dbReference>
<dbReference type="EnsemblPlants" id="TraesCS5B02G510400.1">
    <property type="protein sequence ID" value="TraesCS5B02G510400.1.cds1"/>
    <property type="gene ID" value="TraesCS5B02G510400"/>
</dbReference>
<dbReference type="Gramene" id="TraesJUL5B03G03025430.1">
    <property type="protein sequence ID" value="TraesJUL5B03G03025430.1.CDS1"/>
    <property type="gene ID" value="TraesJUL5B03G03025430"/>
</dbReference>
<dbReference type="Pfam" id="PF12937">
    <property type="entry name" value="F-box-like"/>
    <property type="match status" value="1"/>
</dbReference>
<dbReference type="OMA" id="SLVCKDR"/>
<dbReference type="Gramene" id="TraesROB_scaffold_035703_01G000200.1">
    <property type="protein sequence ID" value="TraesROB_scaffold_035703_01G000200.1"/>
    <property type="gene ID" value="TraesROB_scaffold_035703_01G000200"/>
</dbReference>
<dbReference type="Gramene" id="TraesWEE_scaffold_021432_01G000200.1">
    <property type="protein sequence ID" value="TraesWEE_scaffold_021432_01G000200.1"/>
    <property type="gene ID" value="TraesWEE_scaffold_021432_01G000200"/>
</dbReference>
<dbReference type="Gramene" id="TraesCS5B03G1238600.1">
    <property type="protein sequence ID" value="TraesCS5B03G1238600.1.CDS1"/>
    <property type="gene ID" value="TraesCS5B03G1238600"/>
</dbReference>
<sequence>MAAPPRIRISPPALPGELVEEILLCLPPDEPTCLLRASLVCKSWGGIVSHPAFRRQLHEFHRTPPVLGVLHNWYDEEIPRFIPTTASSFSLAAPDGRFWRALDCRHGRALFLSKGLGANELLVWEPITGAQQRVQVLAAAALSDYPTAAVFCASDGYDHHGCLGGPFRVVFTFSVYDGDELTVTSACVYSSETGGS</sequence>
<dbReference type="Proteomes" id="UP000019116">
    <property type="component" value="Chromosome 5B"/>
</dbReference>
<dbReference type="PANTHER" id="PTHR32133:SF305">
    <property type="entry name" value="F-BOX DOMAIN-CONTAINING PROTEIN"/>
    <property type="match status" value="1"/>
</dbReference>
<dbReference type="Gene3D" id="1.20.1280.50">
    <property type="match status" value="1"/>
</dbReference>
<reference evidence="2" key="2">
    <citation type="submission" date="2018-10" db="UniProtKB">
        <authorList>
            <consortium name="EnsemblPlants"/>
        </authorList>
    </citation>
    <scope>IDENTIFICATION</scope>
</reference>
<dbReference type="Gramene" id="TraesCLE_scaffold_036545_01G000200.1">
    <property type="protein sequence ID" value="TraesCLE_scaffold_036545_01G000200.1"/>
    <property type="gene ID" value="TraesCLE_scaffold_036545_01G000200"/>
</dbReference>
<feature type="domain" description="F-box" evidence="1">
    <location>
        <begin position="14"/>
        <end position="57"/>
    </location>
</feature>
<dbReference type="PANTHER" id="PTHR32133">
    <property type="entry name" value="OS07G0120400 PROTEIN"/>
    <property type="match status" value="1"/>
</dbReference>
<keyword evidence="3" id="KW-1185">Reference proteome</keyword>
<dbReference type="SUPFAM" id="SSF81383">
    <property type="entry name" value="F-box domain"/>
    <property type="match status" value="1"/>
</dbReference>
<accession>A0A3B6LXD1</accession>
<name>A0A3B6LXD1_WHEAT</name>
<dbReference type="Gramene" id="TraesSTA5B03G02995760.1">
    <property type="protein sequence ID" value="TraesSTA5B03G02995760.1.CDS1"/>
    <property type="gene ID" value="TraesSTA5B03G02995760"/>
</dbReference>
<dbReference type="Gramene" id="TraesSYM7B03G04015430.1">
    <property type="protein sequence ID" value="TraesSYM7B03G04015430.1.CDS1"/>
    <property type="gene ID" value="TraesSYM7B03G04015430"/>
</dbReference>
<dbReference type="InterPro" id="IPR001810">
    <property type="entry name" value="F-box_dom"/>
</dbReference>